<evidence type="ECO:0000256" key="9">
    <source>
        <dbReference type="SAM" id="Phobius"/>
    </source>
</evidence>
<feature type="transmembrane region" description="Helical" evidence="9">
    <location>
        <begin position="360"/>
        <end position="382"/>
    </location>
</feature>
<name>A0ABR1GID3_9HYPO</name>
<keyword evidence="4 9" id="KW-0812">Transmembrane</keyword>
<keyword evidence="12" id="KW-1185">Reference proteome</keyword>
<evidence type="ECO:0000256" key="3">
    <source>
        <dbReference type="ARBA" id="ARBA00022448"/>
    </source>
</evidence>
<comment type="caution">
    <text evidence="11">The sequence shown here is derived from an EMBL/GenBank/DDBJ whole genome shotgun (WGS) entry which is preliminary data.</text>
</comment>
<keyword evidence="7" id="KW-0325">Glycoprotein</keyword>
<keyword evidence="3" id="KW-0813">Transport</keyword>
<accession>A0ABR1GID3</accession>
<feature type="compositionally biased region" description="Pro residues" evidence="8">
    <location>
        <begin position="1"/>
        <end position="11"/>
    </location>
</feature>
<feature type="transmembrane region" description="Helical" evidence="9">
    <location>
        <begin position="154"/>
        <end position="176"/>
    </location>
</feature>
<organism evidence="11 12">
    <name type="scientific">Neonectria punicea</name>
    <dbReference type="NCBI Taxonomy" id="979145"/>
    <lineage>
        <taxon>Eukaryota</taxon>
        <taxon>Fungi</taxon>
        <taxon>Dikarya</taxon>
        <taxon>Ascomycota</taxon>
        <taxon>Pezizomycotina</taxon>
        <taxon>Sordariomycetes</taxon>
        <taxon>Hypocreomycetidae</taxon>
        <taxon>Hypocreales</taxon>
        <taxon>Nectriaceae</taxon>
        <taxon>Neonectria</taxon>
    </lineage>
</organism>
<evidence type="ECO:0000256" key="7">
    <source>
        <dbReference type="ARBA" id="ARBA00023180"/>
    </source>
</evidence>
<dbReference type="EMBL" id="JAZAVJ010000388">
    <property type="protein sequence ID" value="KAK7398038.1"/>
    <property type="molecule type" value="Genomic_DNA"/>
</dbReference>
<dbReference type="Pfam" id="PF07690">
    <property type="entry name" value="MFS_1"/>
    <property type="match status" value="2"/>
</dbReference>
<keyword evidence="5 9" id="KW-1133">Transmembrane helix</keyword>
<dbReference type="PROSITE" id="PS50850">
    <property type="entry name" value="MFS"/>
    <property type="match status" value="1"/>
</dbReference>
<comment type="similarity">
    <text evidence="2">Belongs to the major facilitator superfamily.</text>
</comment>
<dbReference type="Proteomes" id="UP001498476">
    <property type="component" value="Unassembled WGS sequence"/>
</dbReference>
<comment type="subcellular location">
    <subcellularLocation>
        <location evidence="1">Endomembrane system</location>
        <topology evidence="1">Multi-pass membrane protein</topology>
    </subcellularLocation>
</comment>
<evidence type="ECO:0000256" key="1">
    <source>
        <dbReference type="ARBA" id="ARBA00004127"/>
    </source>
</evidence>
<dbReference type="Gene3D" id="1.20.1250.20">
    <property type="entry name" value="MFS general substrate transporter like domains"/>
    <property type="match status" value="2"/>
</dbReference>
<dbReference type="InterPro" id="IPR036259">
    <property type="entry name" value="MFS_trans_sf"/>
</dbReference>
<evidence type="ECO:0000313" key="12">
    <source>
        <dbReference type="Proteomes" id="UP001498476"/>
    </source>
</evidence>
<proteinExistence type="inferred from homology"/>
<dbReference type="PANTHER" id="PTHR23514">
    <property type="entry name" value="BYPASS OF STOP CODON PROTEIN 6"/>
    <property type="match status" value="1"/>
</dbReference>
<feature type="transmembrane region" description="Helical" evidence="9">
    <location>
        <begin position="268"/>
        <end position="292"/>
    </location>
</feature>
<feature type="transmembrane region" description="Helical" evidence="9">
    <location>
        <begin position="66"/>
        <end position="90"/>
    </location>
</feature>
<evidence type="ECO:0000313" key="11">
    <source>
        <dbReference type="EMBL" id="KAK7398038.1"/>
    </source>
</evidence>
<evidence type="ECO:0000256" key="6">
    <source>
        <dbReference type="ARBA" id="ARBA00023136"/>
    </source>
</evidence>
<feature type="transmembrane region" description="Helical" evidence="9">
    <location>
        <begin position="188"/>
        <end position="210"/>
    </location>
</feature>
<feature type="transmembrane region" description="Helical" evidence="9">
    <location>
        <begin position="216"/>
        <end position="247"/>
    </location>
</feature>
<keyword evidence="6 9" id="KW-0472">Membrane</keyword>
<dbReference type="InterPro" id="IPR020846">
    <property type="entry name" value="MFS_dom"/>
</dbReference>
<protein>
    <recommendedName>
        <fullName evidence="10">Major facilitator superfamily (MFS) profile domain-containing protein</fullName>
    </recommendedName>
</protein>
<sequence>MPASPPSPDAVPPEKATASSVLPQALDDKETQTQRYFVPEDTPQDDEDSTGRLERWNSPRINSYRFYASNFSLLIMGMNDACIGPLIPYIETYYDLNYTTVSTLFVVSFVAYLAAGLSNNWIHYTVGQRGVAFLGPVCRLIGYIPMALHPPFPVLPIAMLFAGFGNGIEDSAYNAWVGNMHHANELLGFLHGSYGLGATISPLIASAMVTKGNLEWYVFFYVMIGFAVAEFCFGMTAFWGATGAVYRQRLQYDQGKARTTTRMALRKPITWLVAFFLLGYVGAEVSLGGWIVTFMLRVRDAEPFLAGLTVTLFWLGLTLGRVVLGFVTGRIGEKLAITGYLALSIGLELLYWLVPNFVASVVFVMLLGFFLGPMFPAAVVVATKLLPADYHVSAIGFAAAFGGGGAALLPFAVGAIAQHKGVEVLQPIVVAILAFIILVWLMLPGGFKKGGLERAREEKAKPGGDVKAAWKWAKVKGKRRE</sequence>
<feature type="region of interest" description="Disordered" evidence="8">
    <location>
        <begin position="1"/>
        <end position="54"/>
    </location>
</feature>
<dbReference type="PANTHER" id="PTHR23514:SF3">
    <property type="entry name" value="BYPASS OF STOP CODON PROTEIN 6"/>
    <property type="match status" value="1"/>
</dbReference>
<evidence type="ECO:0000256" key="5">
    <source>
        <dbReference type="ARBA" id="ARBA00022989"/>
    </source>
</evidence>
<gene>
    <name evidence="11" type="ORF">QQX98_012588</name>
</gene>
<reference evidence="11 12" key="1">
    <citation type="journal article" date="2025" name="Microbiol. Resour. Announc.">
        <title>Draft genome sequences for Neonectria magnoliae and Neonectria punicea, canker pathogens of Liriodendron tulipifera and Acer saccharum in West Virginia.</title>
        <authorList>
            <person name="Petronek H.M."/>
            <person name="Kasson M.T."/>
            <person name="Metheny A.M."/>
            <person name="Stauder C.M."/>
            <person name="Lovett B."/>
            <person name="Lynch S.C."/>
            <person name="Garnas J.R."/>
            <person name="Kasson L.R."/>
            <person name="Stajich J.E."/>
        </authorList>
    </citation>
    <scope>NUCLEOTIDE SEQUENCE [LARGE SCALE GENOMIC DNA]</scope>
    <source>
        <strain evidence="11 12">NRRL 64653</strain>
    </source>
</reference>
<feature type="domain" description="Major facilitator superfamily (MFS) profile" evidence="10">
    <location>
        <begin position="65"/>
        <end position="447"/>
    </location>
</feature>
<dbReference type="InterPro" id="IPR051788">
    <property type="entry name" value="MFS_Transporter"/>
</dbReference>
<evidence type="ECO:0000259" key="10">
    <source>
        <dbReference type="PROSITE" id="PS50850"/>
    </source>
</evidence>
<dbReference type="SUPFAM" id="SSF103473">
    <property type="entry name" value="MFS general substrate transporter"/>
    <property type="match status" value="1"/>
</dbReference>
<feature type="transmembrane region" description="Helical" evidence="9">
    <location>
        <begin position="394"/>
        <end position="418"/>
    </location>
</feature>
<feature type="transmembrane region" description="Helical" evidence="9">
    <location>
        <begin position="424"/>
        <end position="443"/>
    </location>
</feature>
<evidence type="ECO:0000256" key="8">
    <source>
        <dbReference type="SAM" id="MobiDB-lite"/>
    </source>
</evidence>
<evidence type="ECO:0000256" key="4">
    <source>
        <dbReference type="ARBA" id="ARBA00022692"/>
    </source>
</evidence>
<feature type="transmembrane region" description="Helical" evidence="9">
    <location>
        <begin position="304"/>
        <end position="323"/>
    </location>
</feature>
<dbReference type="InterPro" id="IPR011701">
    <property type="entry name" value="MFS"/>
</dbReference>
<feature type="transmembrane region" description="Helical" evidence="9">
    <location>
        <begin position="335"/>
        <end position="354"/>
    </location>
</feature>
<evidence type="ECO:0000256" key="2">
    <source>
        <dbReference type="ARBA" id="ARBA00008335"/>
    </source>
</evidence>
<feature type="transmembrane region" description="Helical" evidence="9">
    <location>
        <begin position="96"/>
        <end position="118"/>
    </location>
</feature>